<keyword evidence="3" id="KW-1185">Reference proteome</keyword>
<dbReference type="Proteomes" id="UP001209540">
    <property type="component" value="Unassembled WGS sequence"/>
</dbReference>
<evidence type="ECO:0000313" key="2">
    <source>
        <dbReference type="EMBL" id="KAI9276735.1"/>
    </source>
</evidence>
<dbReference type="AlphaFoldDB" id="A0AAD5PJE1"/>
<name>A0AAD5PJE1_9FUNG</name>
<dbReference type="PANTHER" id="PTHR43162:SF1">
    <property type="entry name" value="PRESTALK A DIFFERENTIATION PROTEIN A"/>
    <property type="match status" value="1"/>
</dbReference>
<organism evidence="2 3">
    <name type="scientific">Phascolomyces articulosus</name>
    <dbReference type="NCBI Taxonomy" id="60185"/>
    <lineage>
        <taxon>Eukaryota</taxon>
        <taxon>Fungi</taxon>
        <taxon>Fungi incertae sedis</taxon>
        <taxon>Mucoromycota</taxon>
        <taxon>Mucoromycotina</taxon>
        <taxon>Mucoromycetes</taxon>
        <taxon>Mucorales</taxon>
        <taxon>Lichtheimiaceae</taxon>
        <taxon>Phascolomyces</taxon>
    </lineage>
</organism>
<evidence type="ECO:0000259" key="1">
    <source>
        <dbReference type="Pfam" id="PF05368"/>
    </source>
</evidence>
<accession>A0AAD5PJE1</accession>
<feature type="domain" description="NmrA-like" evidence="1">
    <location>
        <begin position="7"/>
        <end position="249"/>
    </location>
</feature>
<dbReference type="Gene3D" id="3.90.25.10">
    <property type="entry name" value="UDP-galactose 4-epimerase, domain 1"/>
    <property type="match status" value="1"/>
</dbReference>
<reference evidence="2" key="2">
    <citation type="submission" date="2023-02" db="EMBL/GenBank/DDBJ databases">
        <authorList>
            <consortium name="DOE Joint Genome Institute"/>
            <person name="Mondo S.J."/>
            <person name="Chang Y."/>
            <person name="Wang Y."/>
            <person name="Ahrendt S."/>
            <person name="Andreopoulos W."/>
            <person name="Barry K."/>
            <person name="Beard J."/>
            <person name="Benny G.L."/>
            <person name="Blankenship S."/>
            <person name="Bonito G."/>
            <person name="Cuomo C."/>
            <person name="Desiro A."/>
            <person name="Gervers K.A."/>
            <person name="Hundley H."/>
            <person name="Kuo A."/>
            <person name="LaButti K."/>
            <person name="Lang B.F."/>
            <person name="Lipzen A."/>
            <person name="O'Donnell K."/>
            <person name="Pangilinan J."/>
            <person name="Reynolds N."/>
            <person name="Sandor L."/>
            <person name="Smith M.W."/>
            <person name="Tsang A."/>
            <person name="Grigoriev I.V."/>
            <person name="Stajich J.E."/>
            <person name="Spatafora J.W."/>
        </authorList>
    </citation>
    <scope>NUCLEOTIDE SEQUENCE</scope>
    <source>
        <strain evidence="2">RSA 2281</strain>
    </source>
</reference>
<reference evidence="2" key="1">
    <citation type="journal article" date="2022" name="IScience">
        <title>Evolution of zygomycete secretomes and the origins of terrestrial fungal ecologies.</title>
        <authorList>
            <person name="Chang Y."/>
            <person name="Wang Y."/>
            <person name="Mondo S."/>
            <person name="Ahrendt S."/>
            <person name="Andreopoulos W."/>
            <person name="Barry K."/>
            <person name="Beard J."/>
            <person name="Benny G.L."/>
            <person name="Blankenship S."/>
            <person name="Bonito G."/>
            <person name="Cuomo C."/>
            <person name="Desiro A."/>
            <person name="Gervers K.A."/>
            <person name="Hundley H."/>
            <person name="Kuo A."/>
            <person name="LaButti K."/>
            <person name="Lang B.F."/>
            <person name="Lipzen A."/>
            <person name="O'Donnell K."/>
            <person name="Pangilinan J."/>
            <person name="Reynolds N."/>
            <person name="Sandor L."/>
            <person name="Smith M.E."/>
            <person name="Tsang A."/>
            <person name="Grigoriev I.V."/>
            <person name="Stajich J.E."/>
            <person name="Spatafora J.W."/>
        </authorList>
    </citation>
    <scope>NUCLEOTIDE SEQUENCE</scope>
    <source>
        <strain evidence="2">RSA 2281</strain>
    </source>
</reference>
<dbReference type="EMBL" id="JAIXMP010000002">
    <property type="protein sequence ID" value="KAI9276735.1"/>
    <property type="molecule type" value="Genomic_DNA"/>
</dbReference>
<sequence>MVTDNHERVFVLGATGNVGSAVVEELIKQGALITVYTRTPKKINESPGTTIIQGEYTDLKPFNEAIQGHSRLFLIVPEIDDMASIKIDIAKTAYEAGVKQIVHVSAKSVPWRHYQAALPFQIAEKAIYNLPNRNGAGFVSLRPCPFMTNILFTVDTIQKQNTFMDPAEPDELQEWISPRDVGQVAARILLDPVEKHGDVAYELVGDVQSPEKRAQMLTSVLGRKIEYTQVSSETLYEMLLQVGFSHALAFGAATHQDKNPVVTRGLSILLGRKPESCQDWFNNNKNTFV</sequence>
<dbReference type="Gene3D" id="3.40.50.720">
    <property type="entry name" value="NAD(P)-binding Rossmann-like Domain"/>
    <property type="match status" value="1"/>
</dbReference>
<gene>
    <name evidence="2" type="ORF">BDA99DRAFT_567671</name>
</gene>
<evidence type="ECO:0000313" key="3">
    <source>
        <dbReference type="Proteomes" id="UP001209540"/>
    </source>
</evidence>
<protein>
    <recommendedName>
        <fullName evidence="1">NmrA-like domain-containing protein</fullName>
    </recommendedName>
</protein>
<proteinExistence type="predicted"/>
<dbReference type="PANTHER" id="PTHR43162">
    <property type="match status" value="1"/>
</dbReference>
<dbReference type="InterPro" id="IPR051604">
    <property type="entry name" value="Ergot_Alk_Oxidoreductase"/>
</dbReference>
<dbReference type="Pfam" id="PF05368">
    <property type="entry name" value="NmrA"/>
    <property type="match status" value="1"/>
</dbReference>
<dbReference type="InterPro" id="IPR008030">
    <property type="entry name" value="NmrA-like"/>
</dbReference>
<dbReference type="InterPro" id="IPR036291">
    <property type="entry name" value="NAD(P)-bd_dom_sf"/>
</dbReference>
<dbReference type="SUPFAM" id="SSF51735">
    <property type="entry name" value="NAD(P)-binding Rossmann-fold domains"/>
    <property type="match status" value="1"/>
</dbReference>
<comment type="caution">
    <text evidence="2">The sequence shown here is derived from an EMBL/GenBank/DDBJ whole genome shotgun (WGS) entry which is preliminary data.</text>
</comment>